<accession>A0A0F7SHE2</accession>
<organism evidence="2">
    <name type="scientific">Phaffia rhodozyma</name>
    <name type="common">Yeast</name>
    <name type="synonym">Xanthophyllomyces dendrorhous</name>
    <dbReference type="NCBI Taxonomy" id="264483"/>
    <lineage>
        <taxon>Eukaryota</taxon>
        <taxon>Fungi</taxon>
        <taxon>Dikarya</taxon>
        <taxon>Basidiomycota</taxon>
        <taxon>Agaricomycotina</taxon>
        <taxon>Tremellomycetes</taxon>
        <taxon>Cystofilobasidiales</taxon>
        <taxon>Mrakiaceae</taxon>
        <taxon>Phaffia</taxon>
    </lineage>
</organism>
<evidence type="ECO:0000256" key="1">
    <source>
        <dbReference type="SAM" id="MobiDB-lite"/>
    </source>
</evidence>
<feature type="compositionally biased region" description="Polar residues" evidence="1">
    <location>
        <begin position="43"/>
        <end position="62"/>
    </location>
</feature>
<reference evidence="2" key="1">
    <citation type="submission" date="2014-08" db="EMBL/GenBank/DDBJ databases">
        <authorList>
            <person name="Sharma Rahul"/>
            <person name="Thines Marco"/>
        </authorList>
    </citation>
    <scope>NUCLEOTIDE SEQUENCE</scope>
</reference>
<feature type="compositionally biased region" description="Low complexity" evidence="1">
    <location>
        <begin position="14"/>
        <end position="31"/>
    </location>
</feature>
<protein>
    <submittedName>
        <fullName evidence="2">Uncharacterized protein</fullName>
    </submittedName>
</protein>
<feature type="region of interest" description="Disordered" evidence="1">
    <location>
        <begin position="1"/>
        <end position="76"/>
    </location>
</feature>
<evidence type="ECO:0000313" key="2">
    <source>
        <dbReference type="EMBL" id="CDZ96442.1"/>
    </source>
</evidence>
<proteinExistence type="predicted"/>
<name>A0A0F7SHE2_PHARH</name>
<dbReference type="EMBL" id="LN483144">
    <property type="protein sequence ID" value="CDZ96442.1"/>
    <property type="molecule type" value="Genomic_DNA"/>
</dbReference>
<sequence>MSSTPRLPTRELRSSQPPGSPTPSSSSQSGSNKEIRKFPLPPQTNLSASSQLYRSFNASSPSPVLRTDPSLTTTFDPIEHPELYDLWASRS</sequence>
<dbReference type="AlphaFoldDB" id="A0A0F7SHE2"/>